<proteinExistence type="predicted"/>
<dbReference type="InterPro" id="IPR011257">
    <property type="entry name" value="DNA_glycosylase"/>
</dbReference>
<reference evidence="3 4" key="1">
    <citation type="journal article" date="2024" name="Commun. Biol.">
        <title>Comparative genomic analysis of thermophilic fungi reveals convergent evolutionary adaptations and gene losses.</title>
        <authorList>
            <person name="Steindorff A.S."/>
            <person name="Aguilar-Pontes M.V."/>
            <person name="Robinson A.J."/>
            <person name="Andreopoulos B."/>
            <person name="LaButti K."/>
            <person name="Kuo A."/>
            <person name="Mondo S."/>
            <person name="Riley R."/>
            <person name="Otillar R."/>
            <person name="Haridas S."/>
            <person name="Lipzen A."/>
            <person name="Grimwood J."/>
            <person name="Schmutz J."/>
            <person name="Clum A."/>
            <person name="Reid I.D."/>
            <person name="Moisan M.C."/>
            <person name="Butler G."/>
            <person name="Nguyen T.T.M."/>
            <person name="Dewar K."/>
            <person name="Conant G."/>
            <person name="Drula E."/>
            <person name="Henrissat B."/>
            <person name="Hansel C."/>
            <person name="Singer S."/>
            <person name="Hutchinson M.I."/>
            <person name="de Vries R.P."/>
            <person name="Natvig D.O."/>
            <person name="Powell A.J."/>
            <person name="Tsang A."/>
            <person name="Grigoriev I.V."/>
        </authorList>
    </citation>
    <scope>NUCLEOTIDE SEQUENCE [LARGE SCALE GENOMIC DNA]</scope>
    <source>
        <strain evidence="3 4">CBS 620.91</strain>
    </source>
</reference>
<feature type="region of interest" description="Disordered" evidence="1">
    <location>
        <begin position="592"/>
        <end position="673"/>
    </location>
</feature>
<dbReference type="Pfam" id="PF00730">
    <property type="entry name" value="HhH-GPD"/>
    <property type="match status" value="1"/>
</dbReference>
<evidence type="ECO:0000313" key="4">
    <source>
        <dbReference type="Proteomes" id="UP001583172"/>
    </source>
</evidence>
<evidence type="ECO:0000259" key="2">
    <source>
        <dbReference type="SMART" id="SM00478"/>
    </source>
</evidence>
<feature type="compositionally biased region" description="Basic and acidic residues" evidence="1">
    <location>
        <begin position="196"/>
        <end position="215"/>
    </location>
</feature>
<evidence type="ECO:0000313" key="3">
    <source>
        <dbReference type="EMBL" id="KAL1843897.1"/>
    </source>
</evidence>
<feature type="region of interest" description="Disordered" evidence="1">
    <location>
        <begin position="41"/>
        <end position="167"/>
    </location>
</feature>
<feature type="compositionally biased region" description="Basic and acidic residues" evidence="1">
    <location>
        <begin position="592"/>
        <end position="602"/>
    </location>
</feature>
<sequence length="673" mass="73267">MLTRSAARRLLAVKGSAESATNVPSGNATVAPVATADAVPADDDNVCANTDVDAAPTGSTSGVTPNHDTAAQVSTAADDHQPTEKTAPVRAKRKREKRQTLPIKGGWVLPHGMGVQPTSKPDVSSHQEDEPPSQTSPAPKSLTAVPASEKFRAAPRARGAKKASGSVTQARIVLRITKPRTQDDAGVSTKQATVIKAEEPEHDTVKEEEHQEGPPRKRQKVVVKTEATESKVMTSDDGMIVDSKTTKAIETKQEETKDSGEPRPKLLIIKGIKVIDSLVTKLETCDKIIVDASQILNPDYRIMVKRGKDNPYGLTPGYSPYPYRRVPTPEACEEVYRILTEMHGEVPRPETMPAASLEIAGCGEVPCVLDALLRTLISGNTLMDRADAAVRNIIQHYGLREGGTGAGSINWDKVRLSSHQELTNVIKIAGNGPKRARHIKQILDMVYEENLAARKAAEAEAAASGKTLSPPNFPNLDHVRGMTKDEAMAKLVSYPGIGIKTAACVTLFCLQMPCFAVDTHVHKFCRWLGWVPAKADPDNCFRHGDFMVPDHLKYSLHQLFIRHGKTCFKCRKATKPGTKEWKEAPDCPLEHLLDRSKDEAKSAKPNKSKRAKKGQDEEGSDMEDAGKVGVDEEEVEEGDGEEREEGSDNDDEDGEGDEEVVEDDDDNDSDWVA</sequence>
<dbReference type="InterPro" id="IPR003265">
    <property type="entry name" value="HhH-GPD_domain"/>
</dbReference>
<dbReference type="EMBL" id="JAZGSY010000007">
    <property type="protein sequence ID" value="KAL1843897.1"/>
    <property type="molecule type" value="Genomic_DNA"/>
</dbReference>
<organism evidence="3 4">
    <name type="scientific">Humicola insolens</name>
    <name type="common">Soft-rot fungus</name>
    <dbReference type="NCBI Taxonomy" id="85995"/>
    <lineage>
        <taxon>Eukaryota</taxon>
        <taxon>Fungi</taxon>
        <taxon>Dikarya</taxon>
        <taxon>Ascomycota</taxon>
        <taxon>Pezizomycotina</taxon>
        <taxon>Sordariomycetes</taxon>
        <taxon>Sordariomycetidae</taxon>
        <taxon>Sordariales</taxon>
        <taxon>Chaetomiaceae</taxon>
        <taxon>Mycothermus</taxon>
    </lineage>
</organism>
<feature type="region of interest" description="Disordered" evidence="1">
    <location>
        <begin position="195"/>
        <end position="231"/>
    </location>
</feature>
<dbReference type="Proteomes" id="UP001583172">
    <property type="component" value="Unassembled WGS sequence"/>
</dbReference>
<dbReference type="Gene3D" id="1.10.340.30">
    <property type="entry name" value="Hypothetical protein, domain 2"/>
    <property type="match status" value="1"/>
</dbReference>
<keyword evidence="4" id="KW-1185">Reference proteome</keyword>
<name>A0ABR3VPR3_HUMIN</name>
<protein>
    <recommendedName>
        <fullName evidence="2">HhH-GPD domain-containing protein</fullName>
    </recommendedName>
</protein>
<feature type="compositionally biased region" description="Polar residues" evidence="1">
    <location>
        <begin position="57"/>
        <end position="75"/>
    </location>
</feature>
<accession>A0ABR3VPR3</accession>
<dbReference type="PANTHER" id="PTHR47203:SF1">
    <property type="entry name" value="HYPOTHETICAL BASE EXCISION DNA REPAIR PROTEIN (EUROFUNG)"/>
    <property type="match status" value="1"/>
</dbReference>
<dbReference type="CDD" id="cd00056">
    <property type="entry name" value="ENDO3c"/>
    <property type="match status" value="1"/>
</dbReference>
<dbReference type="SUPFAM" id="SSF48150">
    <property type="entry name" value="DNA-glycosylase"/>
    <property type="match status" value="1"/>
</dbReference>
<comment type="caution">
    <text evidence="3">The sequence shown here is derived from an EMBL/GenBank/DDBJ whole genome shotgun (WGS) entry which is preliminary data.</text>
</comment>
<feature type="compositionally biased region" description="Acidic residues" evidence="1">
    <location>
        <begin position="631"/>
        <end position="673"/>
    </location>
</feature>
<gene>
    <name evidence="3" type="ORF">VTJ49DRAFT_6840</name>
</gene>
<dbReference type="SMART" id="SM00478">
    <property type="entry name" value="ENDO3c"/>
    <property type="match status" value="1"/>
</dbReference>
<evidence type="ECO:0000256" key="1">
    <source>
        <dbReference type="SAM" id="MobiDB-lite"/>
    </source>
</evidence>
<feature type="domain" description="HhH-GPD" evidence="2">
    <location>
        <begin position="377"/>
        <end position="566"/>
    </location>
</feature>
<dbReference type="PANTHER" id="PTHR47203">
    <property type="match status" value="1"/>
</dbReference>